<keyword evidence="3" id="KW-1185">Reference proteome</keyword>
<dbReference type="Proteomes" id="UP000299102">
    <property type="component" value="Unassembled WGS sequence"/>
</dbReference>
<sequence>MSGSGENRKSVVSNERGDSKLKPLPSKKNSQSVHTYLTSNPNKNDKSTDRRLRNSVMCKGHRALFTFSPFVNLTAPKSFKLTYEEFATVLVQIEAILNSRPLYTLSTYPNDLMPLTPAHFLIGRPLASPASDDLTSEPMNRLTRYERIAELRQHFWQ</sequence>
<feature type="compositionally biased region" description="Polar residues" evidence="1">
    <location>
        <begin position="1"/>
        <end position="13"/>
    </location>
</feature>
<protein>
    <submittedName>
        <fullName evidence="2">Uncharacterized protein</fullName>
    </submittedName>
</protein>
<gene>
    <name evidence="2" type="ORF">EVAR_36180_1</name>
</gene>
<dbReference type="OrthoDB" id="8052806at2759"/>
<feature type="region of interest" description="Disordered" evidence="1">
    <location>
        <begin position="1"/>
        <end position="50"/>
    </location>
</feature>
<accession>A0A4C1VUA2</accession>
<feature type="compositionally biased region" description="Polar residues" evidence="1">
    <location>
        <begin position="29"/>
        <end position="42"/>
    </location>
</feature>
<evidence type="ECO:0000256" key="1">
    <source>
        <dbReference type="SAM" id="MobiDB-lite"/>
    </source>
</evidence>
<dbReference type="STRING" id="151549.A0A4C1VUA2"/>
<dbReference type="EMBL" id="BGZK01000399">
    <property type="protein sequence ID" value="GBP41424.1"/>
    <property type="molecule type" value="Genomic_DNA"/>
</dbReference>
<comment type="caution">
    <text evidence="2">The sequence shown here is derived from an EMBL/GenBank/DDBJ whole genome shotgun (WGS) entry which is preliminary data.</text>
</comment>
<evidence type="ECO:0000313" key="3">
    <source>
        <dbReference type="Proteomes" id="UP000299102"/>
    </source>
</evidence>
<evidence type="ECO:0000313" key="2">
    <source>
        <dbReference type="EMBL" id="GBP41424.1"/>
    </source>
</evidence>
<organism evidence="2 3">
    <name type="scientific">Eumeta variegata</name>
    <name type="common">Bagworm moth</name>
    <name type="synonym">Eumeta japonica</name>
    <dbReference type="NCBI Taxonomy" id="151549"/>
    <lineage>
        <taxon>Eukaryota</taxon>
        <taxon>Metazoa</taxon>
        <taxon>Ecdysozoa</taxon>
        <taxon>Arthropoda</taxon>
        <taxon>Hexapoda</taxon>
        <taxon>Insecta</taxon>
        <taxon>Pterygota</taxon>
        <taxon>Neoptera</taxon>
        <taxon>Endopterygota</taxon>
        <taxon>Lepidoptera</taxon>
        <taxon>Glossata</taxon>
        <taxon>Ditrysia</taxon>
        <taxon>Tineoidea</taxon>
        <taxon>Psychidae</taxon>
        <taxon>Oiketicinae</taxon>
        <taxon>Eumeta</taxon>
    </lineage>
</organism>
<proteinExistence type="predicted"/>
<name>A0A4C1VUA2_EUMVA</name>
<reference evidence="2 3" key="1">
    <citation type="journal article" date="2019" name="Commun. Biol.">
        <title>The bagworm genome reveals a unique fibroin gene that provides high tensile strength.</title>
        <authorList>
            <person name="Kono N."/>
            <person name="Nakamura H."/>
            <person name="Ohtoshi R."/>
            <person name="Tomita M."/>
            <person name="Numata K."/>
            <person name="Arakawa K."/>
        </authorList>
    </citation>
    <scope>NUCLEOTIDE SEQUENCE [LARGE SCALE GENOMIC DNA]</scope>
</reference>
<dbReference type="AlphaFoldDB" id="A0A4C1VUA2"/>